<protein>
    <submittedName>
        <fullName evidence="2">Mannosyl-D-glycerate transport/metabolism system repressor MngR</fullName>
    </submittedName>
</protein>
<dbReference type="SMART" id="SM00866">
    <property type="entry name" value="UTRA"/>
    <property type="match status" value="1"/>
</dbReference>
<dbReference type="Pfam" id="PF07702">
    <property type="entry name" value="UTRA"/>
    <property type="match status" value="1"/>
</dbReference>
<sequence length="137" mass="16053">MLTFNITTAGQTISDLLGINEHDRIYYIERLRYADDTPVLFEKTFMAVNLHPEMSIKVLHGSKYKYADEQGLNIDYAYQSISPIFAPDYIAHELRISDNQPILKIQNTTYLVDGRVFNTTELYFNTDYYQLNIIKKR</sequence>
<dbReference type="SUPFAM" id="SSF64288">
    <property type="entry name" value="Chorismate lyase-like"/>
    <property type="match status" value="1"/>
</dbReference>
<dbReference type="AlphaFoldDB" id="A0A645JV33"/>
<evidence type="ECO:0000259" key="1">
    <source>
        <dbReference type="SMART" id="SM00866"/>
    </source>
</evidence>
<dbReference type="GO" id="GO:0003677">
    <property type="term" value="F:DNA binding"/>
    <property type="evidence" value="ECO:0007669"/>
    <property type="project" value="InterPro"/>
</dbReference>
<dbReference type="PANTHER" id="PTHR44846">
    <property type="entry name" value="MANNOSYL-D-GLYCERATE TRANSPORT/METABOLISM SYSTEM REPRESSOR MNGR-RELATED"/>
    <property type="match status" value="1"/>
</dbReference>
<gene>
    <name evidence="2" type="primary">mngR_6</name>
    <name evidence="2" type="ORF">SDC9_211378</name>
</gene>
<name>A0A645JV33_9ZZZZ</name>
<organism evidence="2">
    <name type="scientific">bioreactor metagenome</name>
    <dbReference type="NCBI Taxonomy" id="1076179"/>
    <lineage>
        <taxon>unclassified sequences</taxon>
        <taxon>metagenomes</taxon>
        <taxon>ecological metagenomes</taxon>
    </lineage>
</organism>
<dbReference type="PANTHER" id="PTHR44846:SF1">
    <property type="entry name" value="MANNOSYL-D-GLYCERATE TRANSPORT_METABOLISM SYSTEM REPRESSOR MNGR-RELATED"/>
    <property type="match status" value="1"/>
</dbReference>
<dbReference type="InterPro" id="IPR028978">
    <property type="entry name" value="Chorismate_lyase_/UTRA_dom_sf"/>
</dbReference>
<accession>A0A645JV33</accession>
<evidence type="ECO:0000313" key="2">
    <source>
        <dbReference type="EMBL" id="MPN63614.1"/>
    </source>
</evidence>
<feature type="domain" description="UbiC transcription regulator-associated" evidence="1">
    <location>
        <begin position="1"/>
        <end position="130"/>
    </location>
</feature>
<comment type="caution">
    <text evidence="2">The sequence shown here is derived from an EMBL/GenBank/DDBJ whole genome shotgun (WGS) entry which is preliminary data.</text>
</comment>
<reference evidence="2" key="1">
    <citation type="submission" date="2019-08" db="EMBL/GenBank/DDBJ databases">
        <authorList>
            <person name="Kucharzyk K."/>
            <person name="Murdoch R.W."/>
            <person name="Higgins S."/>
            <person name="Loffler F."/>
        </authorList>
    </citation>
    <scope>NUCLEOTIDE SEQUENCE</scope>
</reference>
<dbReference type="GO" id="GO:0045892">
    <property type="term" value="P:negative regulation of DNA-templated transcription"/>
    <property type="evidence" value="ECO:0007669"/>
    <property type="project" value="TreeGrafter"/>
</dbReference>
<dbReference type="InterPro" id="IPR050679">
    <property type="entry name" value="Bact_HTH_transcr_reg"/>
</dbReference>
<dbReference type="EMBL" id="VSSQ01143305">
    <property type="protein sequence ID" value="MPN63614.1"/>
    <property type="molecule type" value="Genomic_DNA"/>
</dbReference>
<dbReference type="InterPro" id="IPR011663">
    <property type="entry name" value="UTRA"/>
</dbReference>
<proteinExistence type="predicted"/>
<dbReference type="Gene3D" id="3.40.1410.10">
    <property type="entry name" value="Chorismate lyase-like"/>
    <property type="match status" value="1"/>
</dbReference>